<feature type="transmembrane region" description="Helical" evidence="6">
    <location>
        <begin position="299"/>
        <end position="322"/>
    </location>
</feature>
<organism evidence="7 8">
    <name type="scientific">Chiayiivirga flava</name>
    <dbReference type="NCBI Taxonomy" id="659595"/>
    <lineage>
        <taxon>Bacteria</taxon>
        <taxon>Pseudomonadati</taxon>
        <taxon>Pseudomonadota</taxon>
        <taxon>Gammaproteobacteria</taxon>
        <taxon>Lysobacterales</taxon>
        <taxon>Lysobacteraceae</taxon>
        <taxon>Chiayiivirga</taxon>
    </lineage>
</organism>
<evidence type="ECO:0000256" key="2">
    <source>
        <dbReference type="ARBA" id="ARBA00022475"/>
    </source>
</evidence>
<feature type="transmembrane region" description="Helical" evidence="6">
    <location>
        <begin position="53"/>
        <end position="80"/>
    </location>
</feature>
<dbReference type="PANTHER" id="PTHR30250">
    <property type="entry name" value="PST FAMILY PREDICTED COLANIC ACID TRANSPORTER"/>
    <property type="match status" value="1"/>
</dbReference>
<keyword evidence="3 6" id="KW-0812">Transmembrane</keyword>
<feature type="transmembrane region" description="Helical" evidence="6">
    <location>
        <begin position="262"/>
        <end position="278"/>
    </location>
</feature>
<accession>A0A7W8D7Y5</accession>
<comment type="caution">
    <text evidence="7">The sequence shown here is derived from an EMBL/GenBank/DDBJ whole genome shotgun (WGS) entry which is preliminary data.</text>
</comment>
<dbReference type="PANTHER" id="PTHR30250:SF26">
    <property type="entry name" value="PSMA PROTEIN"/>
    <property type="match status" value="1"/>
</dbReference>
<dbReference type="InterPro" id="IPR050833">
    <property type="entry name" value="Poly_Biosynth_Transport"/>
</dbReference>
<keyword evidence="2" id="KW-1003">Cell membrane</keyword>
<dbReference type="AlphaFoldDB" id="A0A7W8D7Y5"/>
<feature type="transmembrane region" description="Helical" evidence="6">
    <location>
        <begin position="342"/>
        <end position="364"/>
    </location>
</feature>
<feature type="transmembrane region" description="Helical" evidence="6">
    <location>
        <begin position="130"/>
        <end position="151"/>
    </location>
</feature>
<evidence type="ECO:0000256" key="3">
    <source>
        <dbReference type="ARBA" id="ARBA00022692"/>
    </source>
</evidence>
<evidence type="ECO:0000256" key="6">
    <source>
        <dbReference type="SAM" id="Phobius"/>
    </source>
</evidence>
<keyword evidence="4 6" id="KW-1133">Transmembrane helix</keyword>
<feature type="transmembrane region" description="Helical" evidence="6">
    <location>
        <begin position="163"/>
        <end position="181"/>
    </location>
</feature>
<comment type="subcellular location">
    <subcellularLocation>
        <location evidence="1">Cell membrane</location>
        <topology evidence="1">Multi-pass membrane protein</topology>
    </subcellularLocation>
</comment>
<dbReference type="RefSeq" id="WP_183960967.1">
    <property type="nucleotide sequence ID" value="NZ_JACHHP010000003.1"/>
</dbReference>
<evidence type="ECO:0000256" key="4">
    <source>
        <dbReference type="ARBA" id="ARBA00022989"/>
    </source>
</evidence>
<dbReference type="Proteomes" id="UP000521199">
    <property type="component" value="Unassembled WGS sequence"/>
</dbReference>
<dbReference type="EMBL" id="JACHHP010000003">
    <property type="protein sequence ID" value="MBB5208440.1"/>
    <property type="molecule type" value="Genomic_DNA"/>
</dbReference>
<keyword evidence="5 6" id="KW-0472">Membrane</keyword>
<evidence type="ECO:0000313" key="7">
    <source>
        <dbReference type="EMBL" id="MBB5208440.1"/>
    </source>
</evidence>
<feature type="transmembrane region" description="Helical" evidence="6">
    <location>
        <begin position="397"/>
        <end position="418"/>
    </location>
</feature>
<dbReference type="GO" id="GO:0005886">
    <property type="term" value="C:plasma membrane"/>
    <property type="evidence" value="ECO:0007669"/>
    <property type="project" value="UniProtKB-SubCell"/>
</dbReference>
<evidence type="ECO:0000313" key="8">
    <source>
        <dbReference type="Proteomes" id="UP000521199"/>
    </source>
</evidence>
<evidence type="ECO:0000256" key="5">
    <source>
        <dbReference type="ARBA" id="ARBA00023136"/>
    </source>
</evidence>
<feature type="transmembrane region" description="Helical" evidence="6">
    <location>
        <begin position="187"/>
        <end position="204"/>
    </location>
</feature>
<evidence type="ECO:0000256" key="1">
    <source>
        <dbReference type="ARBA" id="ARBA00004651"/>
    </source>
</evidence>
<protein>
    <submittedName>
        <fullName evidence="7">O-antigen/teichoic acid export membrane protein</fullName>
    </submittedName>
</protein>
<reference evidence="7 8" key="1">
    <citation type="submission" date="2020-08" db="EMBL/GenBank/DDBJ databases">
        <title>Genomic Encyclopedia of Type Strains, Phase IV (KMG-IV): sequencing the most valuable type-strain genomes for metagenomic binning, comparative biology and taxonomic classification.</title>
        <authorList>
            <person name="Goeker M."/>
        </authorList>
    </citation>
    <scope>NUCLEOTIDE SEQUENCE [LARGE SCALE GENOMIC DNA]</scope>
    <source>
        <strain evidence="7 8">DSM 24163</strain>
    </source>
</reference>
<proteinExistence type="predicted"/>
<feature type="transmembrane region" description="Helical" evidence="6">
    <location>
        <begin position="371"/>
        <end position="391"/>
    </location>
</feature>
<feature type="transmembrane region" description="Helical" evidence="6">
    <location>
        <begin position="232"/>
        <end position="250"/>
    </location>
</feature>
<keyword evidence="8" id="KW-1185">Reference proteome</keyword>
<name>A0A7W8D7Y5_9GAMM</name>
<feature type="transmembrane region" description="Helical" evidence="6">
    <location>
        <begin position="100"/>
        <end position="118"/>
    </location>
</feature>
<gene>
    <name evidence="7" type="ORF">HNQ52_001982</name>
</gene>
<feature type="transmembrane region" description="Helical" evidence="6">
    <location>
        <begin position="21"/>
        <end position="47"/>
    </location>
</feature>
<sequence>MRAEPGHGAPPPARAWRLLPLLDNLASGYAYLGFAALVTLVLVPIYVHALGPVAWGTVAWCLTLQGVLFALDAALAPLLLRDAARAAAAGRLHLAERRFLRVYGAAALAIFVAGQWALSWLDPLPGGATTALRLALVQFLFQFANNAAIGVWHALRRQRFANLRLAGFALLKHALALLLVLHWQATAVAYFLPFAAVSAVEFALNRRRRRREPAPASEPHAVDADHDGWRGVAGVATVTALAIAGAQIDRIVLARQLAADDYGLYFLLGSVLLAVLHLQMPLQRTFLPRIAIAADPHRAAWTMLLATTLLLALPCIAAVPWAEALLRIWLRDAGLAAAGAPTLQLMLSAAALFALSGPAGALLLAQRRYRALAAIQGCTFIAQLLVLLTLAPRWGAAAGGLAWLVGGAVQLAAGGVILRRAAVRSDSSTVR</sequence>